<accession>A0ABS0SX38</accession>
<comment type="caution">
    <text evidence="2">The sequence shown here is derived from an EMBL/GenBank/DDBJ whole genome shotgun (WGS) entry which is preliminary data.</text>
</comment>
<dbReference type="PROSITE" id="PS51318">
    <property type="entry name" value="TAT"/>
    <property type="match status" value="1"/>
</dbReference>
<protein>
    <submittedName>
        <fullName evidence="2">Conjugal transfer protein TrbJ</fullName>
    </submittedName>
</protein>
<dbReference type="RefSeq" id="WP_198576127.1">
    <property type="nucleotide sequence ID" value="NZ_JADWOX010000006.1"/>
</dbReference>
<feature type="region of interest" description="Disordered" evidence="1">
    <location>
        <begin position="209"/>
        <end position="235"/>
    </location>
</feature>
<evidence type="ECO:0000313" key="2">
    <source>
        <dbReference type="EMBL" id="MBI1684205.1"/>
    </source>
</evidence>
<reference evidence="2 3" key="1">
    <citation type="submission" date="2020-11" db="EMBL/GenBank/DDBJ databases">
        <title>genome sequence of strain KACC 18849.</title>
        <authorList>
            <person name="Gao J."/>
            <person name="Zhang X."/>
        </authorList>
    </citation>
    <scope>NUCLEOTIDE SEQUENCE [LARGE SCALE GENOMIC DNA]</scope>
    <source>
        <strain evidence="2 3">KACC 18849</strain>
    </source>
</reference>
<keyword evidence="3" id="KW-1185">Reference proteome</keyword>
<gene>
    <name evidence="2" type="ORF">I4Q42_11055</name>
</gene>
<sequence length="235" mass="24426">MSSSRRALLGATLGLGVLSATGVRAQLAVIDPTGLVQLIKQVQQGLQQVQALQSQLAQQAKMLQGLGVDVTGPVAAIAAQATSLLKQSQGLGYQAATISQGFSDLYPSDLKGLSATDLAARLSSWSQSNRQTLQEALQVQNQIAQAQATTSGAVGAAVSASQTAAGQTAAVQATNQLLAVLSTQLTQLQTLLITQARQAQTLEAERQGLAAKGEADRERQSALAPYTPTFNKDRF</sequence>
<evidence type="ECO:0000256" key="1">
    <source>
        <dbReference type="SAM" id="MobiDB-lite"/>
    </source>
</evidence>
<dbReference type="InterPro" id="IPR006311">
    <property type="entry name" value="TAT_signal"/>
</dbReference>
<dbReference type="EMBL" id="JADWOX010000006">
    <property type="protein sequence ID" value="MBI1684205.1"/>
    <property type="molecule type" value="Genomic_DNA"/>
</dbReference>
<proteinExistence type="predicted"/>
<dbReference type="Proteomes" id="UP000639859">
    <property type="component" value="Unassembled WGS sequence"/>
</dbReference>
<evidence type="ECO:0000313" key="3">
    <source>
        <dbReference type="Proteomes" id="UP000639859"/>
    </source>
</evidence>
<name>A0ABS0SX38_9CAUL</name>
<organism evidence="2 3">
    <name type="scientific">Caulobacter hibisci</name>
    <dbReference type="NCBI Taxonomy" id="2035993"/>
    <lineage>
        <taxon>Bacteria</taxon>
        <taxon>Pseudomonadati</taxon>
        <taxon>Pseudomonadota</taxon>
        <taxon>Alphaproteobacteria</taxon>
        <taxon>Caulobacterales</taxon>
        <taxon>Caulobacteraceae</taxon>
        <taxon>Caulobacter</taxon>
    </lineage>
</organism>